<keyword evidence="3" id="KW-1185">Reference proteome</keyword>
<dbReference type="Proteomes" id="UP000703720">
    <property type="component" value="Unassembled WGS sequence"/>
</dbReference>
<proteinExistence type="predicted"/>
<gene>
    <name evidence="2" type="ORF">JOF42_000746</name>
</gene>
<organism evidence="2 3">
    <name type="scientific">Microbacterium phyllosphaerae</name>
    <dbReference type="NCBI Taxonomy" id="124798"/>
    <lineage>
        <taxon>Bacteria</taxon>
        <taxon>Bacillati</taxon>
        <taxon>Actinomycetota</taxon>
        <taxon>Actinomycetes</taxon>
        <taxon>Micrococcales</taxon>
        <taxon>Microbacteriaceae</taxon>
        <taxon>Microbacterium</taxon>
    </lineage>
</organism>
<feature type="transmembrane region" description="Helical" evidence="1">
    <location>
        <begin position="12"/>
        <end position="30"/>
    </location>
</feature>
<accession>A0ABS4WM32</accession>
<evidence type="ECO:0000313" key="2">
    <source>
        <dbReference type="EMBL" id="MBP2377251.1"/>
    </source>
</evidence>
<feature type="transmembrane region" description="Helical" evidence="1">
    <location>
        <begin position="75"/>
        <end position="95"/>
    </location>
</feature>
<keyword evidence="1" id="KW-0812">Transmembrane</keyword>
<feature type="transmembrane region" description="Helical" evidence="1">
    <location>
        <begin position="36"/>
        <end position="54"/>
    </location>
</feature>
<evidence type="ECO:0000313" key="3">
    <source>
        <dbReference type="Proteomes" id="UP000703720"/>
    </source>
</evidence>
<keyword evidence="1" id="KW-1133">Transmembrane helix</keyword>
<dbReference type="RefSeq" id="WP_210096622.1">
    <property type="nucleotide sequence ID" value="NZ_BAAAIO010000001.1"/>
</dbReference>
<sequence length="134" mass="14322">MRITTLSVQAGIVVAAVILVPMIGVVLLVADVPWGFAWSIVAITALVVFAARTFRAVDEPLTPRPWWQMTARPSSSGVLSALFLAQAASTFFMLWTSPLVVPSRLSAAVLLVIAAAYANSAFQLARRRNARVAA</sequence>
<reference evidence="2 3" key="1">
    <citation type="submission" date="2021-03" db="EMBL/GenBank/DDBJ databases">
        <title>Sequencing the genomes of 1000 actinobacteria strains.</title>
        <authorList>
            <person name="Klenk H.-P."/>
        </authorList>
    </citation>
    <scope>NUCLEOTIDE SEQUENCE [LARGE SCALE GENOMIC DNA]</scope>
    <source>
        <strain evidence="2 3">DSM 13468</strain>
    </source>
</reference>
<comment type="caution">
    <text evidence="2">The sequence shown here is derived from an EMBL/GenBank/DDBJ whole genome shotgun (WGS) entry which is preliminary data.</text>
</comment>
<name>A0ABS4WM32_9MICO</name>
<evidence type="ECO:0000256" key="1">
    <source>
        <dbReference type="SAM" id="Phobius"/>
    </source>
</evidence>
<feature type="transmembrane region" description="Helical" evidence="1">
    <location>
        <begin position="107"/>
        <end position="125"/>
    </location>
</feature>
<dbReference type="EMBL" id="JAGIOA010000001">
    <property type="protein sequence ID" value="MBP2377251.1"/>
    <property type="molecule type" value="Genomic_DNA"/>
</dbReference>
<keyword evidence="1" id="KW-0472">Membrane</keyword>
<protein>
    <submittedName>
        <fullName evidence="2">Membrane protein YdbS with pleckstrin-like domain</fullName>
    </submittedName>
</protein>